<dbReference type="SUPFAM" id="SSF51206">
    <property type="entry name" value="cAMP-binding domain-like"/>
    <property type="match status" value="1"/>
</dbReference>
<dbReference type="InterPro" id="IPR036188">
    <property type="entry name" value="FAD/NAD-bd_sf"/>
</dbReference>
<dbReference type="Proteomes" id="UP001596091">
    <property type="component" value="Unassembled WGS sequence"/>
</dbReference>
<dbReference type="SMART" id="SM00100">
    <property type="entry name" value="cNMP"/>
    <property type="match status" value="1"/>
</dbReference>
<keyword evidence="1" id="KW-0285">Flavoprotein</keyword>
<keyword evidence="2" id="KW-0560">Oxidoreductase</keyword>
<dbReference type="InterPro" id="IPR000595">
    <property type="entry name" value="cNMP-bd_dom"/>
</dbReference>
<dbReference type="InterPro" id="IPR023753">
    <property type="entry name" value="FAD/NAD-binding_dom"/>
</dbReference>
<dbReference type="InterPro" id="IPR050097">
    <property type="entry name" value="Ferredoxin-NADP_redctase_2"/>
</dbReference>
<evidence type="ECO:0000259" key="4">
    <source>
        <dbReference type="PROSITE" id="PS50042"/>
    </source>
</evidence>
<dbReference type="SUPFAM" id="SSF51905">
    <property type="entry name" value="FAD/NAD(P)-binding domain"/>
    <property type="match status" value="1"/>
</dbReference>
<dbReference type="EMBL" id="JBHSPH010000003">
    <property type="protein sequence ID" value="MFC5863199.1"/>
    <property type="molecule type" value="Genomic_DNA"/>
</dbReference>
<evidence type="ECO:0000313" key="6">
    <source>
        <dbReference type="Proteomes" id="UP001596091"/>
    </source>
</evidence>
<dbReference type="Gene3D" id="3.50.50.60">
    <property type="entry name" value="FAD/NAD(P)-binding domain"/>
    <property type="match status" value="2"/>
</dbReference>
<evidence type="ECO:0000256" key="2">
    <source>
        <dbReference type="ARBA" id="ARBA00023002"/>
    </source>
</evidence>
<gene>
    <name evidence="5" type="ORF">ACFPT7_12915</name>
</gene>
<accession>A0ABW1EGU8</accession>
<feature type="region of interest" description="Disordered" evidence="3">
    <location>
        <begin position="1"/>
        <end position="23"/>
    </location>
</feature>
<evidence type="ECO:0000313" key="5">
    <source>
        <dbReference type="EMBL" id="MFC5863199.1"/>
    </source>
</evidence>
<dbReference type="PROSITE" id="PS50042">
    <property type="entry name" value="CNMP_BINDING_3"/>
    <property type="match status" value="1"/>
</dbReference>
<dbReference type="CDD" id="cd00038">
    <property type="entry name" value="CAP_ED"/>
    <property type="match status" value="1"/>
</dbReference>
<dbReference type="Gene3D" id="2.60.120.10">
    <property type="entry name" value="Jelly Rolls"/>
    <property type="match status" value="1"/>
</dbReference>
<evidence type="ECO:0000256" key="1">
    <source>
        <dbReference type="ARBA" id="ARBA00022630"/>
    </source>
</evidence>
<organism evidence="5 6">
    <name type="scientific">Acidicapsa dinghuensis</name>
    <dbReference type="NCBI Taxonomy" id="2218256"/>
    <lineage>
        <taxon>Bacteria</taxon>
        <taxon>Pseudomonadati</taxon>
        <taxon>Acidobacteriota</taxon>
        <taxon>Terriglobia</taxon>
        <taxon>Terriglobales</taxon>
        <taxon>Acidobacteriaceae</taxon>
        <taxon>Acidicapsa</taxon>
    </lineage>
</organism>
<name>A0ABW1EGU8_9BACT</name>
<comment type="caution">
    <text evidence="5">The sequence shown here is derived from an EMBL/GenBank/DDBJ whole genome shotgun (WGS) entry which is preliminary data.</text>
</comment>
<dbReference type="Pfam" id="PF07992">
    <property type="entry name" value="Pyr_redox_2"/>
    <property type="match status" value="1"/>
</dbReference>
<dbReference type="PRINTS" id="PR00368">
    <property type="entry name" value="FADPNR"/>
</dbReference>
<dbReference type="InterPro" id="IPR014710">
    <property type="entry name" value="RmlC-like_jellyroll"/>
</dbReference>
<dbReference type="RefSeq" id="WP_263339756.1">
    <property type="nucleotide sequence ID" value="NZ_JAGSYH010000005.1"/>
</dbReference>
<sequence>MTIPDDQVPANKEEPLNEQAGANDATAAYRRDLAFPILTEEMVQRLQEYGREESFAKDVILYTFGDRETDMFVILDGAIDVLLQSSDGSLKPFARHHRFHFSGELSLLNSQSAVAEVRTAMDSRLLRISRKELRLLMRAEGDIANLIVQATIWRRIGINAEASSGVLVRGCAGDVELLTLQRFFVRNYYPYRIEEILEGSTDREDSRDLKFPIVALPDGEILVRPSITALADKLGITELPDSQTIYDVAVVGAGPSGLAAAVYSASEGLTTIVIEGTAPGGQAGTSSKIENYLGFPTGVSGQQLASRAHLQALKFGVHFAISREIVTAQQIDGIHKLTLAGGLSVYSRATVIATGAQYRRLAIKNHSDFENRGIYYAATAMESLLCGQREIIIVGGGNSAGQAAIFLAGVAKHVHHIVRASSLESTMSQYLISRIERSPQITLYTDTEIEKLEGKSALDLVTWRNRKTGEKTTKPIGRVFVMIGAEPNSGWLFGTVKLDSKGFVLTGAADGFENTPYATSLPGMYAVGDVRANSVKRVASAVGEGSVVISDVHRYLAAHRDQFNMRPESTLAALREVSS</sequence>
<dbReference type="PRINTS" id="PR00469">
    <property type="entry name" value="PNDRDTASEII"/>
</dbReference>
<feature type="domain" description="Cyclic nucleotide-binding" evidence="4">
    <location>
        <begin position="34"/>
        <end position="154"/>
    </location>
</feature>
<reference evidence="6" key="1">
    <citation type="journal article" date="2019" name="Int. J. Syst. Evol. Microbiol.">
        <title>The Global Catalogue of Microorganisms (GCM) 10K type strain sequencing project: providing services to taxonomists for standard genome sequencing and annotation.</title>
        <authorList>
            <consortium name="The Broad Institute Genomics Platform"/>
            <consortium name="The Broad Institute Genome Sequencing Center for Infectious Disease"/>
            <person name="Wu L."/>
            <person name="Ma J."/>
        </authorList>
    </citation>
    <scope>NUCLEOTIDE SEQUENCE [LARGE SCALE GENOMIC DNA]</scope>
    <source>
        <strain evidence="6">JCM 4087</strain>
    </source>
</reference>
<keyword evidence="6" id="KW-1185">Reference proteome</keyword>
<dbReference type="PANTHER" id="PTHR48105">
    <property type="entry name" value="THIOREDOXIN REDUCTASE 1-RELATED-RELATED"/>
    <property type="match status" value="1"/>
</dbReference>
<dbReference type="Pfam" id="PF00027">
    <property type="entry name" value="cNMP_binding"/>
    <property type="match status" value="1"/>
</dbReference>
<dbReference type="InterPro" id="IPR018490">
    <property type="entry name" value="cNMP-bd_dom_sf"/>
</dbReference>
<proteinExistence type="predicted"/>
<evidence type="ECO:0000256" key="3">
    <source>
        <dbReference type="SAM" id="MobiDB-lite"/>
    </source>
</evidence>
<protein>
    <submittedName>
        <fullName evidence="5">FAD-dependent oxidoreductase</fullName>
    </submittedName>
</protein>